<reference evidence="1" key="1">
    <citation type="journal article" date="2014" name="Int. J. Syst. Evol. Microbiol.">
        <title>Complete genome sequence of Corynebacterium casei LMG S-19264T (=DSM 44701T), isolated from a smear-ripened cheese.</title>
        <authorList>
            <consortium name="US DOE Joint Genome Institute (JGI-PGF)"/>
            <person name="Walter F."/>
            <person name="Albersmeier A."/>
            <person name="Kalinowski J."/>
            <person name="Ruckert C."/>
        </authorList>
    </citation>
    <scope>NUCLEOTIDE SEQUENCE</scope>
    <source>
        <strain evidence="1">NBRC 110023</strain>
    </source>
</reference>
<organism evidence="1 2">
    <name type="scientific">Agaribacter marinus</name>
    <dbReference type="NCBI Taxonomy" id="1431249"/>
    <lineage>
        <taxon>Bacteria</taxon>
        <taxon>Pseudomonadati</taxon>
        <taxon>Pseudomonadota</taxon>
        <taxon>Gammaproteobacteria</taxon>
        <taxon>Alteromonadales</taxon>
        <taxon>Alteromonadaceae</taxon>
        <taxon>Agaribacter</taxon>
    </lineage>
</organism>
<dbReference type="RefSeq" id="WP_284216236.1">
    <property type="nucleotide sequence ID" value="NZ_BSOT01000005.1"/>
</dbReference>
<dbReference type="Proteomes" id="UP001156601">
    <property type="component" value="Unassembled WGS sequence"/>
</dbReference>
<evidence type="ECO:0000313" key="1">
    <source>
        <dbReference type="EMBL" id="GLR69929.1"/>
    </source>
</evidence>
<dbReference type="EMBL" id="BSOT01000005">
    <property type="protein sequence ID" value="GLR69929.1"/>
    <property type="molecule type" value="Genomic_DNA"/>
</dbReference>
<reference evidence="1" key="2">
    <citation type="submission" date="2023-01" db="EMBL/GenBank/DDBJ databases">
        <title>Draft genome sequence of Agaribacter marinus strain NBRC 110023.</title>
        <authorList>
            <person name="Sun Q."/>
            <person name="Mori K."/>
        </authorList>
    </citation>
    <scope>NUCLEOTIDE SEQUENCE</scope>
    <source>
        <strain evidence="1">NBRC 110023</strain>
    </source>
</reference>
<comment type="caution">
    <text evidence="1">The sequence shown here is derived from an EMBL/GenBank/DDBJ whole genome shotgun (WGS) entry which is preliminary data.</text>
</comment>
<proteinExistence type="predicted"/>
<name>A0AA37SWH9_9ALTE</name>
<keyword evidence="2" id="KW-1185">Reference proteome</keyword>
<accession>A0AA37SWH9</accession>
<evidence type="ECO:0000313" key="2">
    <source>
        <dbReference type="Proteomes" id="UP001156601"/>
    </source>
</evidence>
<gene>
    <name evidence="1" type="ORF">GCM10007852_08370</name>
</gene>
<protein>
    <submittedName>
        <fullName evidence="1">Uncharacterized protein</fullName>
    </submittedName>
</protein>
<sequence length="115" mass="13705">MYSNYFSMLECGARYGCNGESKEIIARYVCDGLNEARTCETMRDTKRNHMRVVNTLMNALCDDCVDVKWRKECYMFLRKLKPLMYEMLCEDEYDALVSEIQTYYVYFLAPHGIRR</sequence>
<dbReference type="AlphaFoldDB" id="A0AA37SWH9"/>